<sequence>MKALSYFITALFISIFTISCASDEPIGRWESMKWKYEGVSLLTKVKKVFTVPKEGGTYHFKCRNYDRFWLCSVEEKVNNTVNTYDWRNFDKTSPKSDQHNIYGGWTTANIKENVLTITIAPKKTNTKRYATVEVTAGNIFDQFYFEQE</sequence>
<dbReference type="Proteomes" id="UP000217431">
    <property type="component" value="Chromosome I"/>
</dbReference>
<dbReference type="EMBL" id="AP014597">
    <property type="protein sequence ID" value="BAU18291.1"/>
    <property type="molecule type" value="Genomic_DNA"/>
</dbReference>
<evidence type="ECO:0000313" key="2">
    <source>
        <dbReference type="EMBL" id="BAU18291.1"/>
    </source>
</evidence>
<protein>
    <recommendedName>
        <fullName evidence="4">Lipocalin-like domain-containing protein</fullName>
    </recommendedName>
</protein>
<evidence type="ECO:0000256" key="1">
    <source>
        <dbReference type="SAM" id="SignalP"/>
    </source>
</evidence>
<dbReference type="STRING" id="28131.BWX40_09090"/>
<gene>
    <name evidence="2" type="ORF">PIOMA14_I_1783</name>
</gene>
<reference evidence="2 3" key="1">
    <citation type="journal article" date="2016" name="DNA Res.">
        <title>The complete genome sequencing of Prevotella intermedia strain OMA14 and a subsequent fine-scale, intra-species genomic comparison reveal an unusual amplification of conjugative and mobile transposons and identify a novel Prevotella-lineage-specific repeat.</title>
        <authorList>
            <person name="Naito M."/>
            <person name="Ogura Y."/>
            <person name="Itoh T."/>
            <person name="Shoji M."/>
            <person name="Okamoto M."/>
            <person name="Hayashi T."/>
            <person name="Nakayama K."/>
        </authorList>
    </citation>
    <scope>NUCLEOTIDE SEQUENCE [LARGE SCALE GENOMIC DNA]</scope>
    <source>
        <strain evidence="2 3">OMA14</strain>
    </source>
</reference>
<dbReference type="PROSITE" id="PS51257">
    <property type="entry name" value="PROKAR_LIPOPROTEIN"/>
    <property type="match status" value="1"/>
</dbReference>
<evidence type="ECO:0008006" key="4">
    <source>
        <dbReference type="Google" id="ProtNLM"/>
    </source>
</evidence>
<keyword evidence="1" id="KW-0732">Signal</keyword>
<evidence type="ECO:0000313" key="3">
    <source>
        <dbReference type="Proteomes" id="UP000217431"/>
    </source>
</evidence>
<dbReference type="AlphaFoldDB" id="A0A0S3ULC4"/>
<feature type="signal peptide" evidence="1">
    <location>
        <begin position="1"/>
        <end position="21"/>
    </location>
</feature>
<name>A0A0S3ULC4_PREIN</name>
<accession>A0A0S3ULC4</accession>
<feature type="chain" id="PRO_5006619808" description="Lipocalin-like domain-containing protein" evidence="1">
    <location>
        <begin position="22"/>
        <end position="148"/>
    </location>
</feature>
<proteinExistence type="predicted"/>
<organism evidence="2 3">
    <name type="scientific">Prevotella intermedia</name>
    <dbReference type="NCBI Taxonomy" id="28131"/>
    <lineage>
        <taxon>Bacteria</taxon>
        <taxon>Pseudomonadati</taxon>
        <taxon>Bacteroidota</taxon>
        <taxon>Bacteroidia</taxon>
        <taxon>Bacteroidales</taxon>
        <taxon>Prevotellaceae</taxon>
        <taxon>Prevotella</taxon>
    </lineage>
</organism>
<dbReference type="RefSeq" id="WP_096406415.1">
    <property type="nucleotide sequence ID" value="NZ_AP014597.1"/>
</dbReference>